<evidence type="ECO:0000313" key="23">
    <source>
        <dbReference type="Proteomes" id="UP000062398"/>
    </source>
</evidence>
<dbReference type="EMBL" id="CP012172">
    <property type="protein sequence ID" value="AKV75041.1"/>
    <property type="molecule type" value="Genomic_DNA"/>
</dbReference>
<dbReference type="Proteomes" id="UP000062475">
    <property type="component" value="Chromosome"/>
</dbReference>
<evidence type="ECO:0000313" key="25">
    <source>
        <dbReference type="Proteomes" id="UP000068832"/>
    </source>
</evidence>
<dbReference type="AlphaFoldDB" id="A0A088E964"/>
<dbReference type="GO" id="GO:0046872">
    <property type="term" value="F:metal ion binding"/>
    <property type="evidence" value="ECO:0007669"/>
    <property type="project" value="UniProtKB-KW"/>
</dbReference>
<dbReference type="Proteomes" id="UP000062398">
    <property type="component" value="Chromosome"/>
</dbReference>
<dbReference type="FunFam" id="1.10.340.30:FF:000001">
    <property type="entry name" value="Endonuclease III"/>
    <property type="match status" value="1"/>
</dbReference>
<dbReference type="Pfam" id="PF00730">
    <property type="entry name" value="HhH-GPD"/>
    <property type="match status" value="1"/>
</dbReference>
<dbReference type="Gene3D" id="1.10.340.30">
    <property type="entry name" value="Hypothetical protein, domain 2"/>
    <property type="match status" value="1"/>
</dbReference>
<dbReference type="GO" id="GO:0016829">
    <property type="term" value="F:lyase activity"/>
    <property type="evidence" value="ECO:0007669"/>
    <property type="project" value="UniProtKB-KW"/>
</dbReference>
<comment type="cofactor">
    <cofactor evidence="1">
        <name>[4Fe-4S] cluster</name>
        <dbReference type="ChEBI" id="CHEBI:49883"/>
    </cofactor>
</comment>
<dbReference type="InterPro" id="IPR023170">
    <property type="entry name" value="HhH_base_excis_C"/>
</dbReference>
<comment type="catalytic activity">
    <reaction evidence="11">
        <text>Hydrolyzes mismatched double-stranded DNA and polynucleotides, releasing free thymine.</text>
        <dbReference type="EC" id="3.2.2.29"/>
    </reaction>
</comment>
<evidence type="ECO:0000313" key="19">
    <source>
        <dbReference type="EMBL" id="AKV84008.1"/>
    </source>
</evidence>
<evidence type="ECO:0000256" key="9">
    <source>
        <dbReference type="ARBA" id="ARBA00023204"/>
    </source>
</evidence>
<dbReference type="EMBL" id="CP012175">
    <property type="protein sequence ID" value="AKV81775.1"/>
    <property type="molecule type" value="Genomic_DNA"/>
</dbReference>
<dbReference type="PATRIC" id="fig|43687.5.peg.2268"/>
<evidence type="ECO:0000313" key="14">
    <source>
        <dbReference type="EMBL" id="AIM28232.1"/>
    </source>
</evidence>
<evidence type="ECO:0000313" key="24">
    <source>
        <dbReference type="Proteomes" id="UP000062475"/>
    </source>
</evidence>
<dbReference type="RefSeq" id="WP_012022036.1">
    <property type="nucleotide sequence ID" value="NZ_AP019770.1"/>
</dbReference>
<dbReference type="GO" id="GO:0006285">
    <property type="term" value="P:base-excision repair, AP site formation"/>
    <property type="evidence" value="ECO:0007669"/>
    <property type="project" value="TreeGrafter"/>
</dbReference>
<reference evidence="19 21" key="3">
    <citation type="submission" date="2015-07" db="EMBL/GenBank/DDBJ databases">
        <title>Physiological, transcriptional responses and genome re-sequencing of acid resistant extremely thermoacidophilic Metallosphaera sedula SARC-M1.</title>
        <authorList>
            <person name="Ai C."/>
            <person name="McCarthy S."/>
            <person name="Eckrich V."/>
            <person name="Rudrappa D."/>
            <person name="Qiu G."/>
            <person name="Blum P."/>
        </authorList>
    </citation>
    <scope>NUCLEOTIDE SEQUENCE [LARGE SCALE GENOMIC DNA]</scope>
    <source>
        <strain evidence="19 21">SARC-M1</strain>
    </source>
</reference>
<evidence type="ECO:0000256" key="11">
    <source>
        <dbReference type="ARBA" id="ARBA00052915"/>
    </source>
</evidence>
<evidence type="ECO:0000313" key="15">
    <source>
        <dbReference type="EMBL" id="AKV75041.1"/>
    </source>
</evidence>
<evidence type="ECO:0000256" key="3">
    <source>
        <dbReference type="ARBA" id="ARBA00022485"/>
    </source>
</evidence>
<evidence type="ECO:0000256" key="10">
    <source>
        <dbReference type="ARBA" id="ARBA00023295"/>
    </source>
</evidence>
<dbReference type="PANTHER" id="PTHR10359:SF18">
    <property type="entry name" value="ENDONUCLEASE III"/>
    <property type="match status" value="1"/>
</dbReference>
<dbReference type="SUPFAM" id="SSF48150">
    <property type="entry name" value="DNA-glycosylase"/>
    <property type="match status" value="1"/>
</dbReference>
<evidence type="ECO:0000256" key="7">
    <source>
        <dbReference type="ARBA" id="ARBA00023004"/>
    </source>
</evidence>
<dbReference type="InterPro" id="IPR004035">
    <property type="entry name" value="Endouclease-III_FeS-bd_BS"/>
</dbReference>
<dbReference type="GeneID" id="91756648"/>
<feature type="domain" description="HhH-GPD" evidence="13">
    <location>
        <begin position="44"/>
        <end position="197"/>
    </location>
</feature>
<keyword evidence="7" id="KW-0408">Iron</keyword>
<evidence type="ECO:0000256" key="6">
    <source>
        <dbReference type="ARBA" id="ARBA00022801"/>
    </source>
</evidence>
<dbReference type="CDD" id="cd00056">
    <property type="entry name" value="ENDO3c"/>
    <property type="match status" value="1"/>
</dbReference>
<gene>
    <name evidence="14" type="ORF">HA72_2110</name>
    <name evidence="15" type="ORF">MsedA_2160</name>
    <name evidence="16" type="ORF">MsedB_2162</name>
    <name evidence="17" type="ORF">MsedC_2160</name>
    <name evidence="18" type="ORF">MsedD_2161</name>
    <name evidence="19" type="ORF">MsedE_2162</name>
</gene>
<dbReference type="GO" id="GO:0051539">
    <property type="term" value="F:4 iron, 4 sulfur cluster binding"/>
    <property type="evidence" value="ECO:0007669"/>
    <property type="project" value="UniProtKB-KW"/>
</dbReference>
<name>A0A088E964_9CREN</name>
<reference evidence="14 20" key="1">
    <citation type="journal article" date="2014" name="J. Bacteriol.">
        <title>Role of an Archaeal PitA Transporter in the Copper and Arsenic Resistance of Metallosphaera sedula, an Extreme Thermoacidophile.</title>
        <authorList>
            <person name="McCarthy S."/>
            <person name="Ai C."/>
            <person name="Wheaton G."/>
            <person name="Tevatia R."/>
            <person name="Eckrich V."/>
            <person name="Kelly R."/>
            <person name="Blum P."/>
        </authorList>
    </citation>
    <scope>NUCLEOTIDE SEQUENCE [LARGE SCALE GENOMIC DNA]</scope>
    <source>
        <strain evidence="14 20">CuR1</strain>
    </source>
</reference>
<accession>A0A088E964</accession>
<dbReference type="Proteomes" id="UP000068832">
    <property type="component" value="Chromosome"/>
</dbReference>
<dbReference type="PROSITE" id="PS00764">
    <property type="entry name" value="ENDONUCLEASE_III_1"/>
    <property type="match status" value="1"/>
</dbReference>
<evidence type="ECO:0000313" key="16">
    <source>
        <dbReference type="EMBL" id="AKV77280.1"/>
    </source>
</evidence>
<dbReference type="EMBL" id="CP012174">
    <property type="protein sequence ID" value="AKV79530.1"/>
    <property type="molecule type" value="Genomic_DNA"/>
</dbReference>
<evidence type="ECO:0000256" key="4">
    <source>
        <dbReference type="ARBA" id="ARBA00022723"/>
    </source>
</evidence>
<dbReference type="Proteomes" id="UP000061362">
    <property type="component" value="Chromosome"/>
</dbReference>
<sequence>MKCEGKEIVSRLDRAYKIKSEDFLAIEIWEKTRDPFKVLIATILTQNTTDKGAKKAYEELDKEVGITAEGLSRADPEVIKRCIRKVGLHNNKTKVIKEVSTKILNEYGGDINKVLDLGLPKAREKLVELPGVGKKTADVLLITCRDYPVFPIDTHIFRISKRLGIDGNYDKVSSFWREVSDNLRLRAHLLLITHGRATCKAIKPKCDTCVLNDCCEYYARLRGSQGPETS</sequence>
<evidence type="ECO:0000313" key="17">
    <source>
        <dbReference type="EMBL" id="AKV79530.1"/>
    </source>
</evidence>
<keyword evidence="4" id="KW-0479">Metal-binding</keyword>
<evidence type="ECO:0000313" key="22">
    <source>
        <dbReference type="Proteomes" id="UP000061362"/>
    </source>
</evidence>
<keyword evidence="5" id="KW-0227">DNA damage</keyword>
<evidence type="ECO:0000256" key="5">
    <source>
        <dbReference type="ARBA" id="ARBA00022763"/>
    </source>
</evidence>
<evidence type="ECO:0000313" key="18">
    <source>
        <dbReference type="EMBL" id="AKV81775.1"/>
    </source>
</evidence>
<evidence type="ECO:0000313" key="21">
    <source>
        <dbReference type="Proteomes" id="UP000056255"/>
    </source>
</evidence>
<dbReference type="Gene3D" id="1.10.1670.10">
    <property type="entry name" value="Helix-hairpin-Helix base-excision DNA repair enzymes (C-terminal)"/>
    <property type="match status" value="1"/>
</dbReference>
<evidence type="ECO:0000313" key="20">
    <source>
        <dbReference type="Proteomes" id="UP000029084"/>
    </source>
</evidence>
<evidence type="ECO:0000256" key="1">
    <source>
        <dbReference type="ARBA" id="ARBA00001966"/>
    </source>
</evidence>
<dbReference type="SMART" id="SM00478">
    <property type="entry name" value="ENDO3c"/>
    <property type="match status" value="1"/>
</dbReference>
<dbReference type="InterPro" id="IPR003265">
    <property type="entry name" value="HhH-GPD_domain"/>
</dbReference>
<reference evidence="22 23" key="2">
    <citation type="journal article" date="2015" name="Genome Announc.">
        <title>Complete Genome Sequences of Evolved Arsenate-Resistant Metallosphaera sedula Strains.</title>
        <authorList>
            <person name="Ai C."/>
            <person name="McCarthy S."/>
            <person name="Schackwitz W."/>
            <person name="Martin J."/>
            <person name="Lipzen A."/>
            <person name="Blum P."/>
        </authorList>
    </citation>
    <scope>NUCLEOTIDE SEQUENCE [LARGE SCALE GENOMIC DNA]</scope>
    <source>
        <strain evidence="17 23">ARS120-1</strain>
        <strain evidence="18 22">ARS120-2</strain>
        <strain evidence="15 25">ARS50-1</strain>
        <strain evidence="16 24">ARS50-2</strain>
    </source>
</reference>
<keyword evidence="10" id="KW-0326">Glycosidase</keyword>
<proteinExistence type="inferred from homology"/>
<dbReference type="SMART" id="SM00525">
    <property type="entry name" value="FES"/>
    <property type="match status" value="1"/>
</dbReference>
<organism evidence="14 20">
    <name type="scientific">Metallosphaera sedula</name>
    <dbReference type="NCBI Taxonomy" id="43687"/>
    <lineage>
        <taxon>Archaea</taxon>
        <taxon>Thermoproteota</taxon>
        <taxon>Thermoprotei</taxon>
        <taxon>Sulfolobales</taxon>
        <taxon>Sulfolobaceae</taxon>
        <taxon>Metallosphaera</taxon>
    </lineage>
</organism>
<protein>
    <recommendedName>
        <fullName evidence="12">thymine-DNA glycosylase</fullName>
        <ecNumber evidence="12">3.2.2.29</ecNumber>
    </recommendedName>
</protein>
<dbReference type="PANTHER" id="PTHR10359">
    <property type="entry name" value="A/G-SPECIFIC ADENINE GLYCOSYLASE/ENDONUCLEASE III"/>
    <property type="match status" value="1"/>
</dbReference>
<dbReference type="PIRSF" id="PIRSF001435">
    <property type="entry name" value="Nth"/>
    <property type="match status" value="1"/>
</dbReference>
<keyword evidence="3" id="KW-0004">4Fe-4S</keyword>
<dbReference type="EMBL" id="CP012176">
    <property type="protein sequence ID" value="AKV84008.1"/>
    <property type="molecule type" value="Genomic_DNA"/>
</dbReference>
<keyword evidence="9" id="KW-0234">DNA repair</keyword>
<comment type="similarity">
    <text evidence="2">Belongs to the Nth/MutY family.</text>
</comment>
<keyword evidence="6" id="KW-0378">Hydrolase</keyword>
<dbReference type="EMBL" id="CP012173">
    <property type="protein sequence ID" value="AKV77280.1"/>
    <property type="molecule type" value="Genomic_DNA"/>
</dbReference>
<evidence type="ECO:0000259" key="13">
    <source>
        <dbReference type="SMART" id="SM00478"/>
    </source>
</evidence>
<dbReference type="InterPro" id="IPR003651">
    <property type="entry name" value="Endonuclease3_FeS-loop_motif"/>
</dbReference>
<evidence type="ECO:0000256" key="2">
    <source>
        <dbReference type="ARBA" id="ARBA00008343"/>
    </source>
</evidence>
<keyword evidence="8" id="KW-0411">Iron-sulfur</keyword>
<dbReference type="Proteomes" id="UP000029084">
    <property type="component" value="Chromosome"/>
</dbReference>
<evidence type="ECO:0000256" key="8">
    <source>
        <dbReference type="ARBA" id="ARBA00023014"/>
    </source>
</evidence>
<keyword evidence="14" id="KW-0456">Lyase</keyword>
<dbReference type="GO" id="GO:0141016">
    <property type="term" value="F:G/T mismatch-specific thymine-DNA glycosylase activity"/>
    <property type="evidence" value="ECO:0007669"/>
    <property type="project" value="UniProtKB-EC"/>
</dbReference>
<dbReference type="Proteomes" id="UP000056255">
    <property type="component" value="Chromosome"/>
</dbReference>
<dbReference type="EMBL" id="CP008822">
    <property type="protein sequence ID" value="AIM28232.1"/>
    <property type="molecule type" value="Genomic_DNA"/>
</dbReference>
<evidence type="ECO:0000256" key="12">
    <source>
        <dbReference type="ARBA" id="ARBA00066769"/>
    </source>
</evidence>
<dbReference type="OMA" id="QIIWYGR"/>
<dbReference type="InterPro" id="IPR011257">
    <property type="entry name" value="DNA_glycosylase"/>
</dbReference>
<dbReference type="EC" id="3.2.2.29" evidence="12"/>